<dbReference type="Proteomes" id="UP000061362">
    <property type="component" value="Chromosome"/>
</dbReference>
<dbReference type="PATRIC" id="fig|43687.5.peg.596"/>
<dbReference type="AlphaFoldDB" id="A0A088E2R5"/>
<evidence type="ECO:0000313" key="6">
    <source>
        <dbReference type="EMBL" id="AKV82682.1"/>
    </source>
</evidence>
<dbReference type="EMBL" id="CP012172">
    <property type="protein sequence ID" value="AKV73699.1"/>
    <property type="molecule type" value="Genomic_DNA"/>
</dbReference>
<dbReference type="EMBL" id="CP012173">
    <property type="protein sequence ID" value="AKV75939.1"/>
    <property type="molecule type" value="Genomic_DNA"/>
</dbReference>
<dbReference type="OMA" id="VMIPDFR"/>
<reference evidence="9 10" key="2">
    <citation type="journal article" date="2015" name="Genome Announc.">
        <title>Complete Genome Sequences of Evolved Arsenate-Resistant Metallosphaera sedula Strains.</title>
        <authorList>
            <person name="Ai C."/>
            <person name="McCarthy S."/>
            <person name="Schackwitz W."/>
            <person name="Martin J."/>
            <person name="Lipzen A."/>
            <person name="Blum P."/>
        </authorList>
    </citation>
    <scope>NUCLEOTIDE SEQUENCE [LARGE SCALE GENOMIC DNA]</scope>
    <source>
        <strain evidence="4 10">ARS120-1</strain>
        <strain evidence="5 9">ARS120-2</strain>
        <strain evidence="2 12">ARS50-1</strain>
        <strain evidence="3 11">ARS50-2</strain>
    </source>
</reference>
<evidence type="ECO:0008006" key="13">
    <source>
        <dbReference type="Google" id="ProtNLM"/>
    </source>
</evidence>
<dbReference type="Proteomes" id="UP000068832">
    <property type="component" value="Chromosome"/>
</dbReference>
<dbReference type="EMBL" id="CP008822">
    <property type="protein sequence ID" value="AIM26744.1"/>
    <property type="molecule type" value="Genomic_DNA"/>
</dbReference>
<dbReference type="Proteomes" id="UP000056255">
    <property type="component" value="Chromosome"/>
</dbReference>
<evidence type="ECO:0000313" key="10">
    <source>
        <dbReference type="Proteomes" id="UP000062398"/>
    </source>
</evidence>
<organism evidence="1 7">
    <name type="scientific">Metallosphaera sedula</name>
    <dbReference type="NCBI Taxonomy" id="43687"/>
    <lineage>
        <taxon>Archaea</taxon>
        <taxon>Thermoproteota</taxon>
        <taxon>Thermoprotei</taxon>
        <taxon>Sulfolobales</taxon>
        <taxon>Sulfolobaceae</taxon>
        <taxon>Metallosphaera</taxon>
    </lineage>
</organism>
<dbReference type="InterPro" id="IPR008508">
    <property type="entry name" value="Bax1"/>
</dbReference>
<dbReference type="EMBL" id="CP012176">
    <property type="protein sequence ID" value="AKV82682.1"/>
    <property type="molecule type" value="Genomic_DNA"/>
</dbReference>
<dbReference type="Proteomes" id="UP000062398">
    <property type="component" value="Chromosome"/>
</dbReference>
<dbReference type="Gene3D" id="3.40.91.30">
    <property type="match status" value="1"/>
</dbReference>
<sequence>MLPSELARFRIYGDVIYPSFAGEREVELVKEMIPFYKVGITYGEVEENVKLMERMYGKTTQGAKLVRGLHRVISRYLTLSGESPVDPRKIREELFAKGPALTPEERERRLREVSERLGVDAERFMFGDMDESKVISRVEIPPPEDIVKEYNLSLLQTILFRSYKVTLTTEGNWKELLRTVKRLGLMYTAYSNPVRIEVMGPYTLLKPSEKYGRNLAILVPYVIGTGGWSIEAEIILGKRKRRVYQMKVSNNEWIGGRPEQGKLFDSSVEEDFYWNFRGTIKDWKLEREPGPLVVNGRIFLPDFLAIKDEIRVYLEVVGFWTEEYLREKVKKLQGTQALVIPIVSEELGSGKIGDLPVITFKRKIDPTKVYRVLREIEQSLPTKKVEYELDGSDVISIKELAMKYGISENLLRKNLREFPGYVLLKNYYVSQKLMEQLSRENFSGRKLQEVVKERGDFITEVLDKLGYKIKWINIADAVITK</sequence>
<evidence type="ECO:0000313" key="5">
    <source>
        <dbReference type="EMBL" id="AKV80435.1"/>
    </source>
</evidence>
<evidence type="ECO:0000313" key="2">
    <source>
        <dbReference type="EMBL" id="AKV73699.1"/>
    </source>
</evidence>
<dbReference type="Proteomes" id="UP000062475">
    <property type="component" value="Chromosome"/>
</dbReference>
<evidence type="ECO:0000313" key="9">
    <source>
        <dbReference type="Proteomes" id="UP000061362"/>
    </source>
</evidence>
<gene>
    <name evidence="1" type="ORF">HA72_0582</name>
    <name evidence="2" type="ORF">MsedA_0594</name>
    <name evidence="3" type="ORF">MsedB_0594</name>
    <name evidence="4" type="ORF">MsedC_0593</name>
    <name evidence="5" type="ORF">MsedD_0594</name>
    <name evidence="6" type="ORF">MsedE_0594</name>
</gene>
<evidence type="ECO:0000313" key="7">
    <source>
        <dbReference type="Proteomes" id="UP000029084"/>
    </source>
</evidence>
<dbReference type="EMBL" id="CP012175">
    <property type="protein sequence ID" value="AKV80435.1"/>
    <property type="molecule type" value="Genomic_DNA"/>
</dbReference>
<evidence type="ECO:0000313" key="12">
    <source>
        <dbReference type="Proteomes" id="UP000068832"/>
    </source>
</evidence>
<dbReference type="PANTHER" id="PTHR39640:SF1">
    <property type="entry name" value="DUF790 FAMILY PROTEIN"/>
    <property type="match status" value="1"/>
</dbReference>
<dbReference type="Proteomes" id="UP000029084">
    <property type="component" value="Chromosome"/>
</dbReference>
<proteinExistence type="predicted"/>
<dbReference type="RefSeq" id="WP_012020544.1">
    <property type="nucleotide sequence ID" value="NZ_CP008822.1"/>
</dbReference>
<protein>
    <recommendedName>
        <fullName evidence="13">DUF790 family protein</fullName>
    </recommendedName>
</protein>
<dbReference type="PIRSF" id="PIRSF019435">
    <property type="entry name" value="UCP019435"/>
    <property type="match status" value="1"/>
</dbReference>
<name>A0A088E2R5_9CREN</name>
<evidence type="ECO:0000313" key="4">
    <source>
        <dbReference type="EMBL" id="AKV78190.1"/>
    </source>
</evidence>
<reference evidence="1 7" key="1">
    <citation type="journal article" date="2014" name="J. Bacteriol.">
        <title>Role of an Archaeal PitA Transporter in the Copper and Arsenic Resistance of Metallosphaera sedula, an Extreme Thermoacidophile.</title>
        <authorList>
            <person name="McCarthy S."/>
            <person name="Ai C."/>
            <person name="Wheaton G."/>
            <person name="Tevatia R."/>
            <person name="Eckrich V."/>
            <person name="Kelly R."/>
            <person name="Blum P."/>
        </authorList>
    </citation>
    <scope>NUCLEOTIDE SEQUENCE [LARGE SCALE GENOMIC DNA]</scope>
    <source>
        <strain evidence="1 7">CuR1</strain>
    </source>
</reference>
<evidence type="ECO:0000313" key="11">
    <source>
        <dbReference type="Proteomes" id="UP000062475"/>
    </source>
</evidence>
<reference evidence="6 8" key="3">
    <citation type="submission" date="2015-07" db="EMBL/GenBank/DDBJ databases">
        <title>Physiological, transcriptional responses and genome re-sequencing of acid resistant extremely thermoacidophilic Metallosphaera sedula SARC-M1.</title>
        <authorList>
            <person name="Ai C."/>
            <person name="McCarthy S."/>
            <person name="Eckrich V."/>
            <person name="Rudrappa D."/>
            <person name="Qiu G."/>
            <person name="Blum P."/>
        </authorList>
    </citation>
    <scope>NUCLEOTIDE SEQUENCE [LARGE SCALE GENOMIC DNA]</scope>
    <source>
        <strain evidence="6 8">SARC-M1</strain>
    </source>
</reference>
<evidence type="ECO:0000313" key="8">
    <source>
        <dbReference type="Proteomes" id="UP000056255"/>
    </source>
</evidence>
<dbReference type="OrthoDB" id="57367at2157"/>
<dbReference type="GeneID" id="91755032"/>
<evidence type="ECO:0000313" key="3">
    <source>
        <dbReference type="EMBL" id="AKV75939.1"/>
    </source>
</evidence>
<dbReference type="PANTHER" id="PTHR39640">
    <property type="entry name" value="VNG6129C"/>
    <property type="match status" value="1"/>
</dbReference>
<evidence type="ECO:0000313" key="1">
    <source>
        <dbReference type="EMBL" id="AIM26744.1"/>
    </source>
</evidence>
<dbReference type="Pfam" id="PF05626">
    <property type="entry name" value="DUF790"/>
    <property type="match status" value="1"/>
</dbReference>
<dbReference type="EMBL" id="CP012174">
    <property type="protein sequence ID" value="AKV78190.1"/>
    <property type="molecule type" value="Genomic_DNA"/>
</dbReference>
<accession>A0A088E2R5</accession>